<dbReference type="OrthoDB" id="9804993at2"/>
<name>A0A261UR59_9BORD</name>
<gene>
    <name evidence="1" type="ORF">CAL28_16300</name>
</gene>
<comment type="caution">
    <text evidence="1">The sequence shown here is derived from an EMBL/GenBank/DDBJ whole genome shotgun (WGS) entry which is preliminary data.</text>
</comment>
<accession>A0A261UR59</accession>
<dbReference type="AlphaFoldDB" id="A0A261UR59"/>
<dbReference type="RefSeq" id="WP_094844668.1">
    <property type="nucleotide sequence ID" value="NZ_NEVS01000004.1"/>
</dbReference>
<dbReference type="GO" id="GO:0016787">
    <property type="term" value="F:hydrolase activity"/>
    <property type="evidence" value="ECO:0007669"/>
    <property type="project" value="UniProtKB-KW"/>
</dbReference>
<dbReference type="Pfam" id="PF06821">
    <property type="entry name" value="Ser_hydrolase"/>
    <property type="match status" value="1"/>
</dbReference>
<keyword evidence="1" id="KW-0378">Hydrolase</keyword>
<dbReference type="InterPro" id="IPR029058">
    <property type="entry name" value="AB_hydrolase_fold"/>
</dbReference>
<dbReference type="Gene3D" id="3.40.50.1820">
    <property type="entry name" value="alpha/beta hydrolase"/>
    <property type="match status" value="1"/>
</dbReference>
<organism evidence="1 2">
    <name type="scientific">Bordetella genomosp. 11</name>
    <dbReference type="NCBI Taxonomy" id="1416808"/>
    <lineage>
        <taxon>Bacteria</taxon>
        <taxon>Pseudomonadati</taxon>
        <taxon>Pseudomonadota</taxon>
        <taxon>Betaproteobacteria</taxon>
        <taxon>Burkholderiales</taxon>
        <taxon>Alcaligenaceae</taxon>
        <taxon>Bordetella</taxon>
    </lineage>
</organism>
<evidence type="ECO:0000313" key="2">
    <source>
        <dbReference type="Proteomes" id="UP000215767"/>
    </source>
</evidence>
<dbReference type="EMBL" id="NEVS01000004">
    <property type="protein sequence ID" value="OZI63403.1"/>
    <property type="molecule type" value="Genomic_DNA"/>
</dbReference>
<reference evidence="2" key="1">
    <citation type="submission" date="2017-05" db="EMBL/GenBank/DDBJ databases">
        <title>Complete and WGS of Bordetella genogroups.</title>
        <authorList>
            <person name="Spilker T."/>
            <person name="Lipuma J."/>
        </authorList>
    </citation>
    <scope>NUCLEOTIDE SEQUENCE [LARGE SCALE GENOMIC DNA]</scope>
    <source>
        <strain evidence="2">AU8856</strain>
    </source>
</reference>
<dbReference type="SUPFAM" id="SSF53474">
    <property type="entry name" value="alpha/beta-Hydrolases"/>
    <property type="match status" value="1"/>
</dbReference>
<proteinExistence type="predicted"/>
<keyword evidence="2" id="KW-1185">Reference proteome</keyword>
<dbReference type="InterPro" id="IPR010662">
    <property type="entry name" value="RBBP9/YdeN"/>
</dbReference>
<sequence length="197" mass="21342">MRFQPIIVPGWMDSGPDHWQTLWERSLPHAVRVCQRDWHNPDPREWVAAVAARVEAAPWPALLIAHSLGCIATTALPAALHGRIGAALLVAPADVERPGAPPCLASFAPIATQALSFQSVVVASDDDPYCALPRAREFAQHWGSRLVVLSGAGHINAAAGFGNWPDGLKILHALRRRAAWRVTAPVRRIPPLARARA</sequence>
<dbReference type="Proteomes" id="UP000215767">
    <property type="component" value="Unassembled WGS sequence"/>
</dbReference>
<evidence type="ECO:0000313" key="1">
    <source>
        <dbReference type="EMBL" id="OZI63403.1"/>
    </source>
</evidence>
<protein>
    <submittedName>
        <fullName evidence="1">Alpha/beta hydrolase</fullName>
    </submittedName>
</protein>